<feature type="non-terminal residue" evidence="3">
    <location>
        <position position="382"/>
    </location>
</feature>
<feature type="region of interest" description="Disordered" evidence="1">
    <location>
        <begin position="361"/>
        <end position="382"/>
    </location>
</feature>
<gene>
    <name evidence="3" type="ORF">B7463_g6476</name>
</gene>
<evidence type="ECO:0000313" key="3">
    <source>
        <dbReference type="EMBL" id="RFU29856.1"/>
    </source>
</evidence>
<dbReference type="Proteomes" id="UP000258309">
    <property type="component" value="Unassembled WGS sequence"/>
</dbReference>
<dbReference type="AlphaFoldDB" id="A0A3E2H8U7"/>
<evidence type="ECO:0000313" key="4">
    <source>
        <dbReference type="Proteomes" id="UP000258309"/>
    </source>
</evidence>
<dbReference type="OMA" id="QWRHLFR"/>
<dbReference type="Pfam" id="PF20263">
    <property type="entry name" value="LYRM2-like"/>
    <property type="match status" value="1"/>
</dbReference>
<organism evidence="3 4">
    <name type="scientific">Scytalidium lignicola</name>
    <name type="common">Hyphomycete</name>
    <dbReference type="NCBI Taxonomy" id="5539"/>
    <lineage>
        <taxon>Eukaryota</taxon>
        <taxon>Fungi</taxon>
        <taxon>Dikarya</taxon>
        <taxon>Ascomycota</taxon>
        <taxon>Pezizomycotina</taxon>
        <taxon>Leotiomycetes</taxon>
        <taxon>Leotiomycetes incertae sedis</taxon>
        <taxon>Scytalidium</taxon>
    </lineage>
</organism>
<keyword evidence="4" id="KW-1185">Reference proteome</keyword>
<reference evidence="3 4" key="1">
    <citation type="submission" date="2018-05" db="EMBL/GenBank/DDBJ databases">
        <title>Draft genome sequence of Scytalidium lignicola DSM 105466, a ubiquitous saprotrophic fungus.</title>
        <authorList>
            <person name="Buettner E."/>
            <person name="Gebauer A.M."/>
            <person name="Hofrichter M."/>
            <person name="Liers C."/>
            <person name="Kellner H."/>
        </authorList>
    </citation>
    <scope>NUCLEOTIDE SEQUENCE [LARGE SCALE GENOMIC DNA]</scope>
    <source>
        <strain evidence="3 4">DSM 105466</strain>
    </source>
</reference>
<dbReference type="CDD" id="cd20273">
    <property type="entry name" value="Complex1_LYR_unchar"/>
    <property type="match status" value="1"/>
</dbReference>
<dbReference type="OrthoDB" id="5521299at2759"/>
<dbReference type="InterPro" id="IPR046896">
    <property type="entry name" value="Cup1-like_N"/>
</dbReference>
<protein>
    <recommendedName>
        <fullName evidence="2">LYR motif-containing protein Cup1-like N-terminal domain-containing protein</fullName>
    </recommendedName>
</protein>
<name>A0A3E2H8U7_SCYLI</name>
<evidence type="ECO:0000256" key="1">
    <source>
        <dbReference type="SAM" id="MobiDB-lite"/>
    </source>
</evidence>
<evidence type="ECO:0000259" key="2">
    <source>
        <dbReference type="Pfam" id="PF20263"/>
    </source>
</evidence>
<comment type="caution">
    <text evidence="3">The sequence shown here is derived from an EMBL/GenBank/DDBJ whole genome shotgun (WGS) entry which is preliminary data.</text>
</comment>
<feature type="non-terminal residue" evidence="3">
    <location>
        <position position="1"/>
    </location>
</feature>
<proteinExistence type="predicted"/>
<dbReference type="EMBL" id="NCSJ02000115">
    <property type="protein sequence ID" value="RFU29856.1"/>
    <property type="molecule type" value="Genomic_DNA"/>
</dbReference>
<feature type="domain" description="LYR motif-containing protein Cup1-like N-terminal" evidence="2">
    <location>
        <begin position="22"/>
        <end position="104"/>
    </location>
</feature>
<sequence length="382" mass="45297">MLERKYVLQRVPDFVRAAVRHIYRDFMRATTYLPDRLAREYMRNYISRRFHNTNPRDVNDIRSRLPRARQMARKLQRASDGNLTDLTKVLQFVYGRAGKRRRQLINEVLKPDEDTVPRDGISLEKFIQQQPAQQESIWSPSPKLLALMKSQIENHPPENPRPKLKSTGLKLTYENSWGRPLPKRLEQNLQHKFWKDAFDRLLPPLPADEWDRLRDFAVGKVPIEPFPQRRLRPFERPRTSREPTTNEEFMLRGLALYPARFYEKNDALFDFKRGQFSQKTHTVRWNPLPDEVNENLVDRMNRRENQRALRRVYASVWSLCPKMLQDPINKKWSVEWGGGRSAAAKGQVTVPAIRDMELFEGIRRPNPPRDIESTRNNQHSQI</sequence>
<feature type="compositionally biased region" description="Basic and acidic residues" evidence="1">
    <location>
        <begin position="361"/>
        <end position="373"/>
    </location>
</feature>
<accession>A0A3E2H8U7</accession>